<sequence length="70" mass="7312">MAASAKPDIAFIGLGAMGFGMATHLIKQGYAVTGFDVWPPTLERFRAAGGSTASTPAEAVRDRHYVVCVA</sequence>
<accession>A0ACC1MZ12</accession>
<evidence type="ECO:0000313" key="2">
    <source>
        <dbReference type="Proteomes" id="UP001143856"/>
    </source>
</evidence>
<comment type="caution">
    <text evidence="1">The sequence shown here is derived from an EMBL/GenBank/DDBJ whole genome shotgun (WGS) entry which is preliminary data.</text>
</comment>
<organism evidence="1 2">
    <name type="scientific">Xylaria curta</name>
    <dbReference type="NCBI Taxonomy" id="42375"/>
    <lineage>
        <taxon>Eukaryota</taxon>
        <taxon>Fungi</taxon>
        <taxon>Dikarya</taxon>
        <taxon>Ascomycota</taxon>
        <taxon>Pezizomycotina</taxon>
        <taxon>Sordariomycetes</taxon>
        <taxon>Xylariomycetidae</taxon>
        <taxon>Xylariales</taxon>
        <taxon>Xylariaceae</taxon>
        <taxon>Xylaria</taxon>
    </lineage>
</organism>
<protein>
    <submittedName>
        <fullName evidence="1">Uncharacterized protein</fullName>
    </submittedName>
</protein>
<dbReference type="Proteomes" id="UP001143856">
    <property type="component" value="Unassembled WGS sequence"/>
</dbReference>
<name>A0ACC1MZ12_9PEZI</name>
<gene>
    <name evidence="1" type="ORF">NUW58_g9361</name>
</gene>
<proteinExistence type="predicted"/>
<evidence type="ECO:0000313" key="1">
    <source>
        <dbReference type="EMBL" id="KAJ2971631.1"/>
    </source>
</evidence>
<dbReference type="EMBL" id="JAPDGR010003338">
    <property type="protein sequence ID" value="KAJ2971631.1"/>
    <property type="molecule type" value="Genomic_DNA"/>
</dbReference>
<reference evidence="1" key="1">
    <citation type="submission" date="2022-10" db="EMBL/GenBank/DDBJ databases">
        <title>Genome Sequence of Xylaria curta.</title>
        <authorList>
            <person name="Buettner E."/>
        </authorList>
    </citation>
    <scope>NUCLEOTIDE SEQUENCE</scope>
    <source>
        <strain evidence="1">Babe10</strain>
    </source>
</reference>
<keyword evidence="2" id="KW-1185">Reference proteome</keyword>